<dbReference type="InterPro" id="IPR006837">
    <property type="entry name" value="Divergent_DAC"/>
</dbReference>
<dbReference type="SUPFAM" id="SSF88713">
    <property type="entry name" value="Glycoside hydrolase/deacetylase"/>
    <property type="match status" value="1"/>
</dbReference>
<accession>A0AB39XBX0</accession>
<keyword evidence="2" id="KW-0472">Membrane</keyword>
<dbReference type="AlphaFoldDB" id="A0AB39XBX0"/>
<dbReference type="CDD" id="cd10936">
    <property type="entry name" value="CE4_DAC2"/>
    <property type="match status" value="1"/>
</dbReference>
<name>A0AB39XBX0_9BRAD</name>
<dbReference type="InterPro" id="IPR011330">
    <property type="entry name" value="Glyco_hydro/deAcase_b/a-brl"/>
</dbReference>
<dbReference type="GO" id="GO:0005975">
    <property type="term" value="P:carbohydrate metabolic process"/>
    <property type="evidence" value="ECO:0007669"/>
    <property type="project" value="InterPro"/>
</dbReference>
<keyword evidence="2" id="KW-0812">Transmembrane</keyword>
<keyword evidence="2" id="KW-1133">Transmembrane helix</keyword>
<reference evidence="3" key="1">
    <citation type="submission" date="2024-08" db="EMBL/GenBank/DDBJ databases">
        <authorList>
            <person name="Chaddad Z."/>
            <person name="Lamrabet M."/>
            <person name="Bouhnik O."/>
            <person name="Alami S."/>
            <person name="Wipf D."/>
            <person name="Courty P.E."/>
            <person name="Missbah El Idrissi M."/>
        </authorList>
    </citation>
    <scope>NUCLEOTIDE SEQUENCE</scope>
    <source>
        <strain evidence="3">LLZ17</strain>
    </source>
</reference>
<dbReference type="EMBL" id="CP165734">
    <property type="protein sequence ID" value="XDV55489.1"/>
    <property type="molecule type" value="Genomic_DNA"/>
</dbReference>
<sequence length="409" mass="43325">MTEMTDDLSTPLGQDKPRRKRRLRLPFTAMQALAMLLGLFLAAFAGFAIFNKDPLGGEPMTRLAIRDPKTTDAKPAAEPAGHGQESKQESKHDTKEAPKQTSSGENKTVTMIDGSTGARHDVVIGGGDAADKGEAASAAPAVVAGIDSKLLEKSRYGMIPAMSGDLKPFNVYAAEADRAKAAKMPVVAIVIGGLGVGAAKTTEAIMKLPAAVTLAFTPYGSDPGKLAERARAQRHEIFLQIPMEPYDFPDNDPGPQTLLTSLTVDQNTDRLYWHLSRMQGYAGITNFMGARFVATEAAMQPIIREASRRGLGFFDDGSSPRSIAPQVAGSLAVPFGKGDIAIDAVPTPAEIDRALNKLESVARERGVAVGTASALPVSIERVGAWTKTLSDRGILLVPLTTAMLKSKSS</sequence>
<feature type="compositionally biased region" description="Polar residues" evidence="1">
    <location>
        <begin position="99"/>
        <end position="109"/>
    </location>
</feature>
<feature type="region of interest" description="Disordered" evidence="1">
    <location>
        <begin position="69"/>
        <end position="112"/>
    </location>
</feature>
<protein>
    <submittedName>
        <fullName evidence="3">Divergent polysaccharide deacetylase family protein</fullName>
    </submittedName>
</protein>
<evidence type="ECO:0000313" key="3">
    <source>
        <dbReference type="EMBL" id="XDV55489.1"/>
    </source>
</evidence>
<gene>
    <name evidence="3" type="ORF">AB8Z38_22270</name>
</gene>
<feature type="compositionally biased region" description="Basic and acidic residues" evidence="1">
    <location>
        <begin position="84"/>
        <end position="98"/>
    </location>
</feature>
<dbReference type="Gene3D" id="3.20.20.370">
    <property type="entry name" value="Glycoside hydrolase/deacetylase"/>
    <property type="match status" value="1"/>
</dbReference>
<dbReference type="PANTHER" id="PTHR30105:SF2">
    <property type="entry name" value="DIVERGENT POLYSACCHARIDE DEACETYLASE SUPERFAMILY"/>
    <property type="match status" value="1"/>
</dbReference>
<dbReference type="Pfam" id="PF04748">
    <property type="entry name" value="Polysacc_deac_2"/>
    <property type="match status" value="1"/>
</dbReference>
<feature type="transmembrane region" description="Helical" evidence="2">
    <location>
        <begin position="25"/>
        <end position="50"/>
    </location>
</feature>
<evidence type="ECO:0000256" key="1">
    <source>
        <dbReference type="SAM" id="MobiDB-lite"/>
    </source>
</evidence>
<dbReference type="PANTHER" id="PTHR30105">
    <property type="entry name" value="UNCHARACTERIZED YIBQ-RELATED"/>
    <property type="match status" value="1"/>
</dbReference>
<dbReference type="RefSeq" id="WP_369719941.1">
    <property type="nucleotide sequence ID" value="NZ_CP165734.1"/>
</dbReference>
<organism evidence="3">
    <name type="scientific">Bradyrhizobium sp. LLZ17</name>
    <dbReference type="NCBI Taxonomy" id="3239388"/>
    <lineage>
        <taxon>Bacteria</taxon>
        <taxon>Pseudomonadati</taxon>
        <taxon>Pseudomonadota</taxon>
        <taxon>Alphaproteobacteria</taxon>
        <taxon>Hyphomicrobiales</taxon>
        <taxon>Nitrobacteraceae</taxon>
        <taxon>Bradyrhizobium</taxon>
    </lineage>
</organism>
<evidence type="ECO:0000256" key="2">
    <source>
        <dbReference type="SAM" id="Phobius"/>
    </source>
</evidence>
<proteinExistence type="predicted"/>